<evidence type="ECO:0000313" key="6">
    <source>
        <dbReference type="Proteomes" id="UP001305414"/>
    </source>
</evidence>
<feature type="domain" description="Response regulatory" evidence="4">
    <location>
        <begin position="1"/>
        <end position="98"/>
    </location>
</feature>
<dbReference type="InterPro" id="IPR037997">
    <property type="entry name" value="Dgk1-like"/>
</dbReference>
<feature type="modified residue" description="4-aspartylphosphate" evidence="1">
    <location>
        <position position="25"/>
    </location>
</feature>
<evidence type="ECO:0000256" key="3">
    <source>
        <dbReference type="SAM" id="Phobius"/>
    </source>
</evidence>
<feature type="region of interest" description="Disordered" evidence="2">
    <location>
        <begin position="245"/>
        <end position="323"/>
    </location>
</feature>
<feature type="compositionally biased region" description="Polar residues" evidence="2">
    <location>
        <begin position="292"/>
        <end position="303"/>
    </location>
</feature>
<proteinExistence type="predicted"/>
<protein>
    <recommendedName>
        <fullName evidence="4">Response regulatory domain-containing protein</fullName>
    </recommendedName>
</protein>
<dbReference type="InterPro" id="IPR011006">
    <property type="entry name" value="CheY-like_superfamily"/>
</dbReference>
<keyword evidence="6" id="KW-1185">Reference proteome</keyword>
<dbReference type="PROSITE" id="PS50110">
    <property type="entry name" value="RESPONSE_REGULATORY"/>
    <property type="match status" value="1"/>
</dbReference>
<dbReference type="GO" id="GO:0000160">
    <property type="term" value="P:phosphorelay signal transduction system"/>
    <property type="evidence" value="ECO:0007669"/>
    <property type="project" value="InterPro"/>
</dbReference>
<evidence type="ECO:0000259" key="4">
    <source>
        <dbReference type="PROSITE" id="PS50110"/>
    </source>
</evidence>
<dbReference type="Gene3D" id="3.40.50.2300">
    <property type="match status" value="1"/>
</dbReference>
<dbReference type="GO" id="GO:0004143">
    <property type="term" value="F:ATP-dependent diacylglycerol kinase activity"/>
    <property type="evidence" value="ECO:0007669"/>
    <property type="project" value="InterPro"/>
</dbReference>
<dbReference type="PANTHER" id="PTHR31303">
    <property type="entry name" value="CTP-DEPENDENT DIACYLGLYCEROL KINASE 1"/>
    <property type="match status" value="1"/>
</dbReference>
<keyword evidence="3" id="KW-0812">Transmembrane</keyword>
<dbReference type="PANTHER" id="PTHR31303:SF1">
    <property type="entry name" value="CTP-DEPENDENT DIACYLGLYCEROL KINASE 1"/>
    <property type="match status" value="1"/>
</dbReference>
<feature type="transmembrane region" description="Helical" evidence="3">
    <location>
        <begin position="54"/>
        <end position="81"/>
    </location>
</feature>
<evidence type="ECO:0000256" key="1">
    <source>
        <dbReference type="PROSITE-ProRule" id="PRU00169"/>
    </source>
</evidence>
<dbReference type="InterPro" id="IPR001789">
    <property type="entry name" value="Sig_transdc_resp-reg_receiver"/>
</dbReference>
<dbReference type="GO" id="GO:0005789">
    <property type="term" value="C:endoplasmic reticulum membrane"/>
    <property type="evidence" value="ECO:0007669"/>
    <property type="project" value="TreeGrafter"/>
</dbReference>
<feature type="transmembrane region" description="Helical" evidence="3">
    <location>
        <begin position="533"/>
        <end position="554"/>
    </location>
</feature>
<name>A0AAN7URT7_9PEZI</name>
<sequence length="643" mass="70785">MTANGQQAVEVYKSSPDRFPVIFMDLTMPIIDGHQATILIRAFEASRPGRRRSFIVGLVAYSTFLPASLSTLSLSGFDVLLHKPIRVNELYEMFLGGPKTNLIMLYGSLTEEEKSVYPRLVEKNMVLGDDPRSNAIKDELKKIETNDAKYFKEDVVWIPFTKVVVKHNAAEPLSAASPPSFNLDSIALLASLLAKPFSTATSESGRDSHLILNSAYWPLRFYDLRRIFTGTVLAPVLPPYPFLMSSRPRRGVPATPRVISPSPTPSDSTARSQDGDGYSGPVTRSAARRRQTGSMTPQLPIQETSDEESDPELRRARTRSRSPIKARKIQNLTKAKAEIEPAPDSAVGDGNLANGATKSSNGLLAPPPLATGYSIGWNWRDFSRSPSPLGLIPIHRHFQTLIHKHEVPRKALHVSIGFFVYWLYVTGTQTSSVPPYLMTALIPIASVDFLRHKYPALNRFYVKYLGALMRETEYAGWNGVVFYLLGAWIVLRFFPKDVSVVAVMLLSWCDTAASTFGRLYGRYTPRIRRGKSLAGSFAAFAVGVGTAGWFWGVLAPRTGPFPGDDQHPFMFQGVLRMPTLIANMLGLDESAALRGPAAVGVMSLWSGLVAAGSEVIDLFGWDDNLTIPVLSGLGIWGFLKLFG</sequence>
<dbReference type="Proteomes" id="UP001305414">
    <property type="component" value="Unassembled WGS sequence"/>
</dbReference>
<evidence type="ECO:0000256" key="2">
    <source>
        <dbReference type="SAM" id="MobiDB-lite"/>
    </source>
</evidence>
<evidence type="ECO:0000313" key="5">
    <source>
        <dbReference type="EMBL" id="KAK5632559.1"/>
    </source>
</evidence>
<dbReference type="AlphaFoldDB" id="A0AAN7URT7"/>
<reference evidence="5 6" key="1">
    <citation type="submission" date="2023-10" db="EMBL/GenBank/DDBJ databases">
        <title>Draft genome sequence of Xylaria bambusicola isolate GMP-LS, the root and basal stem rot pathogen of sugarcane in Indonesia.</title>
        <authorList>
            <person name="Selvaraj P."/>
            <person name="Muralishankar V."/>
            <person name="Muruganantham S."/>
            <person name="Sp S."/>
            <person name="Haryani S."/>
            <person name="Lau K.J.X."/>
            <person name="Naqvi N.I."/>
        </authorList>
    </citation>
    <scope>NUCLEOTIDE SEQUENCE [LARGE SCALE GENOMIC DNA]</scope>
    <source>
        <strain evidence="5">GMP-LS</strain>
    </source>
</reference>
<dbReference type="CDD" id="cd17546">
    <property type="entry name" value="REC_hyHK_CKI1_RcsC-like"/>
    <property type="match status" value="1"/>
</dbReference>
<keyword evidence="3" id="KW-1133">Transmembrane helix</keyword>
<dbReference type="GO" id="GO:0006654">
    <property type="term" value="P:phosphatidic acid biosynthetic process"/>
    <property type="evidence" value="ECO:0007669"/>
    <property type="project" value="TreeGrafter"/>
</dbReference>
<comment type="caution">
    <text evidence="5">The sequence shown here is derived from an EMBL/GenBank/DDBJ whole genome shotgun (WGS) entry which is preliminary data.</text>
</comment>
<gene>
    <name evidence="5" type="ORF">RRF57_008273</name>
</gene>
<feature type="transmembrane region" description="Helical" evidence="3">
    <location>
        <begin position="500"/>
        <end position="521"/>
    </location>
</feature>
<organism evidence="5 6">
    <name type="scientific">Xylaria bambusicola</name>
    <dbReference type="NCBI Taxonomy" id="326684"/>
    <lineage>
        <taxon>Eukaryota</taxon>
        <taxon>Fungi</taxon>
        <taxon>Dikarya</taxon>
        <taxon>Ascomycota</taxon>
        <taxon>Pezizomycotina</taxon>
        <taxon>Sordariomycetes</taxon>
        <taxon>Xylariomycetidae</taxon>
        <taxon>Xylariales</taxon>
        <taxon>Xylariaceae</taxon>
        <taxon>Xylaria</taxon>
    </lineage>
</organism>
<dbReference type="EMBL" id="JAWHQM010000025">
    <property type="protein sequence ID" value="KAK5632559.1"/>
    <property type="molecule type" value="Genomic_DNA"/>
</dbReference>
<keyword evidence="3" id="KW-0472">Membrane</keyword>
<keyword evidence="1" id="KW-0597">Phosphoprotein</keyword>
<dbReference type="SUPFAM" id="SSF52172">
    <property type="entry name" value="CheY-like"/>
    <property type="match status" value="1"/>
</dbReference>
<feature type="transmembrane region" description="Helical" evidence="3">
    <location>
        <begin position="625"/>
        <end position="642"/>
    </location>
</feature>
<accession>A0AAN7URT7</accession>